<dbReference type="VEuPathDB" id="FungiDB:CCM_06058"/>
<evidence type="ECO:0000313" key="2">
    <source>
        <dbReference type="Proteomes" id="UP000323067"/>
    </source>
</evidence>
<dbReference type="VEuPathDB" id="FungiDB:A9K55_003423"/>
<proteinExistence type="predicted"/>
<organism evidence="1 2">
    <name type="scientific">Cordyceps militaris</name>
    <name type="common">Caterpillar fungus</name>
    <name type="synonym">Clavaria militaris</name>
    <dbReference type="NCBI Taxonomy" id="73501"/>
    <lineage>
        <taxon>Eukaryota</taxon>
        <taxon>Fungi</taxon>
        <taxon>Dikarya</taxon>
        <taxon>Ascomycota</taxon>
        <taxon>Pezizomycotina</taxon>
        <taxon>Sordariomycetes</taxon>
        <taxon>Hypocreomycetidae</taxon>
        <taxon>Hypocreales</taxon>
        <taxon>Cordycipitaceae</taxon>
        <taxon>Cordyceps</taxon>
    </lineage>
</organism>
<name>A0A2H4S5F9_CORMI</name>
<reference evidence="1 2" key="1">
    <citation type="journal article" date="2017" name="BMC Genomics">
        <title>Chromosome level assembly and secondary metabolite potential of the parasitic fungus Cordyceps militaris.</title>
        <authorList>
            <person name="Kramer G.J."/>
            <person name="Nodwell J.R."/>
        </authorList>
    </citation>
    <scope>NUCLEOTIDE SEQUENCE [LARGE SCALE GENOMIC DNA]</scope>
    <source>
        <strain evidence="1 2">ATCC 34164</strain>
    </source>
</reference>
<dbReference type="AlphaFoldDB" id="A0A2H4S5F9"/>
<sequence>MVLGGELRLDGFRREPWLLETRVTEQSGPDRRRPVRRRVLPQAILSPAPGESVHWLQLVVLPCAGASEETILVLRARLLD</sequence>
<gene>
    <name evidence="1" type="ORF">A9K55_003423</name>
</gene>
<dbReference type="Proteomes" id="UP000323067">
    <property type="component" value="Chromosome iv"/>
</dbReference>
<evidence type="ECO:0000313" key="1">
    <source>
        <dbReference type="EMBL" id="ATY58340.1"/>
    </source>
</evidence>
<protein>
    <submittedName>
        <fullName evidence="1">Uncharacterized protein</fullName>
    </submittedName>
</protein>
<dbReference type="EMBL" id="CP023322">
    <property type="protein sequence ID" value="ATY58340.1"/>
    <property type="molecule type" value="Genomic_DNA"/>
</dbReference>
<accession>A0A2H4S5F9</accession>